<gene>
    <name evidence="3" type="ORF">LARSCL_LOCUS13499</name>
</gene>
<feature type="compositionally biased region" description="Pro residues" evidence="1">
    <location>
        <begin position="812"/>
        <end position="823"/>
    </location>
</feature>
<evidence type="ECO:0000256" key="2">
    <source>
        <dbReference type="SAM" id="SignalP"/>
    </source>
</evidence>
<accession>A0AAV2ANX2</accession>
<feature type="region of interest" description="Disordered" evidence="1">
    <location>
        <begin position="269"/>
        <end position="302"/>
    </location>
</feature>
<dbReference type="Proteomes" id="UP001497382">
    <property type="component" value="Unassembled WGS sequence"/>
</dbReference>
<feature type="region of interest" description="Disordered" evidence="1">
    <location>
        <begin position="739"/>
        <end position="760"/>
    </location>
</feature>
<feature type="compositionally biased region" description="Polar residues" evidence="1">
    <location>
        <begin position="578"/>
        <end position="587"/>
    </location>
</feature>
<dbReference type="EMBL" id="CAXIEN010000187">
    <property type="protein sequence ID" value="CAL1285060.1"/>
    <property type="molecule type" value="Genomic_DNA"/>
</dbReference>
<evidence type="ECO:0000256" key="1">
    <source>
        <dbReference type="SAM" id="MobiDB-lite"/>
    </source>
</evidence>
<feature type="compositionally biased region" description="Low complexity" evidence="1">
    <location>
        <begin position="960"/>
        <end position="970"/>
    </location>
</feature>
<feature type="compositionally biased region" description="Polar residues" evidence="1">
    <location>
        <begin position="915"/>
        <end position="926"/>
    </location>
</feature>
<feature type="chain" id="PRO_5043382351" evidence="2">
    <location>
        <begin position="23"/>
        <end position="1176"/>
    </location>
</feature>
<feature type="region of interest" description="Disordered" evidence="1">
    <location>
        <begin position="525"/>
        <end position="587"/>
    </location>
</feature>
<feature type="compositionally biased region" description="Low complexity" evidence="1">
    <location>
        <begin position="927"/>
        <end position="937"/>
    </location>
</feature>
<organism evidence="3 4">
    <name type="scientific">Larinioides sclopetarius</name>
    <dbReference type="NCBI Taxonomy" id="280406"/>
    <lineage>
        <taxon>Eukaryota</taxon>
        <taxon>Metazoa</taxon>
        <taxon>Ecdysozoa</taxon>
        <taxon>Arthropoda</taxon>
        <taxon>Chelicerata</taxon>
        <taxon>Arachnida</taxon>
        <taxon>Araneae</taxon>
        <taxon>Araneomorphae</taxon>
        <taxon>Entelegynae</taxon>
        <taxon>Araneoidea</taxon>
        <taxon>Araneidae</taxon>
        <taxon>Larinioides</taxon>
    </lineage>
</organism>
<keyword evidence="4" id="KW-1185">Reference proteome</keyword>
<feature type="compositionally biased region" description="Polar residues" evidence="1">
    <location>
        <begin position="1052"/>
        <end position="1065"/>
    </location>
</feature>
<feature type="region of interest" description="Disordered" evidence="1">
    <location>
        <begin position="915"/>
        <end position="1081"/>
    </location>
</feature>
<feature type="region of interest" description="Disordered" evidence="1">
    <location>
        <begin position="806"/>
        <end position="832"/>
    </location>
</feature>
<evidence type="ECO:0000313" key="4">
    <source>
        <dbReference type="Proteomes" id="UP001497382"/>
    </source>
</evidence>
<feature type="signal peptide" evidence="2">
    <location>
        <begin position="1"/>
        <end position="22"/>
    </location>
</feature>
<reference evidence="3 4" key="1">
    <citation type="submission" date="2024-04" db="EMBL/GenBank/DDBJ databases">
        <authorList>
            <person name="Rising A."/>
            <person name="Reimegard J."/>
            <person name="Sonavane S."/>
            <person name="Akerstrom W."/>
            <person name="Nylinder S."/>
            <person name="Hedman E."/>
            <person name="Kallberg Y."/>
        </authorList>
    </citation>
    <scope>NUCLEOTIDE SEQUENCE [LARGE SCALE GENOMIC DNA]</scope>
</reference>
<feature type="compositionally biased region" description="Low complexity" evidence="1">
    <location>
        <begin position="556"/>
        <end position="568"/>
    </location>
</feature>
<dbReference type="AlphaFoldDB" id="A0AAV2ANX2"/>
<feature type="compositionally biased region" description="Basic and acidic residues" evidence="1">
    <location>
        <begin position="1014"/>
        <end position="1024"/>
    </location>
</feature>
<evidence type="ECO:0000313" key="3">
    <source>
        <dbReference type="EMBL" id="CAL1285060.1"/>
    </source>
</evidence>
<proteinExistence type="predicted"/>
<sequence>MQNHVSAFSTRLLLVIIILTSGEVIQTVRSRSLKINERNSHSNGIIRKKRKLDDVDVINRFELDRVPSLQDAFRNLPPFEKDWINPPPTNFTFHEFSPTDKPVNNSSEFKLELSKDEEHVFSGRYRGNSAVNWWYSVESYSNVTHFNFTDTGSEVDNILEDRTAVTRKQDDDHVVSRVPGLRSGRWSTFDEVVLESPTTPGVTVTLPPQVETPNVTTRYILLQSGRIVAINVTSVSNVFKSTSGSSSGNKSSLPPVYFGARIRKNNSSASNNLNEINKRPNVESTDLKPPVHSGPNRVNTQASPEKLQNLRYNSFVSKPPTLIRSNVLTPPPEIRRSTISERLHNTRVDFPTTNSPPSGLSSIRSATITTNVMKPAVYDIIRTNFQTLPEKLHNLTDNVITYSPSPGFSTSYTPPPTLRMQAFPERLQDLRIDPITTKSPNIEEIPRTRTIVLTPPPIIRANIITETPMTSEKVEPTKGSVSTLAPERIFLSTILPETSTNPTTETVKIMNTVTKKVFEALTPTKPVSIIPHPDPSTTQRSRGPTQVTTKQPLVLPSTSISTSPTPKTTKAEVFSRGKPTTQIPPSLSYSLPPKNIIETIFEVFQPETSELPFLVVTFDSLKKQLPTIVPPVEVTSVENGRINRERVGRLIESNVEYEKVRSTKPSLIHYNFNPYHRTSVASIQDSPATRVLTTTWNRNRGSSNIQVTPPVNSIAAKDFKPTESLPKLQHDFVRINAVTPPTTPAIAPPSPLANPATTTRRPRYRGVPLILMSSTVQKGYLQVDFDLGKSQKSEGAKSGDLVSLSFVTNKPTVPPKTVPPPSPTTSRKPRQNQGFHLRNSIGFQTIPPAAFLDRRSLPGLTTSAPDIKAITEEEMRMDQVFRFEPTRKNAARADHLQNLPTPGVTPAYTIQWFRPTTRQARLTSTKPTVPRTIPSTRSPRRLEERVRPVPSLPLKETNSRNRNSQRQRSQLLTEAEQDKSASTSTAKPFRVYYFEPKRKKQRKNNLTTDPPQTPRDRIATERVKSTTSIPLWRARGDHPQRAPRVLNESPRRNQPSIARSATPSAPIQGINGLTKHQDRSRRGRARVISLQTASPVSTTQAIPTVHLPSKKPWYSPFIRHQPNVGTTVLTTNNYRATATPSLSRSTKAIPVDSFPLPPGDSFEEVIFQPLEIRRIN</sequence>
<feature type="compositionally biased region" description="Pro residues" evidence="1">
    <location>
        <begin position="741"/>
        <end position="752"/>
    </location>
</feature>
<protein>
    <submittedName>
        <fullName evidence="3">Uncharacterized protein</fullName>
    </submittedName>
</protein>
<name>A0AAV2ANX2_9ARAC</name>
<keyword evidence="2" id="KW-0732">Signal</keyword>
<comment type="caution">
    <text evidence="3">The sequence shown here is derived from an EMBL/GenBank/DDBJ whole genome shotgun (WGS) entry which is preliminary data.</text>
</comment>
<feature type="compositionally biased region" description="Polar residues" evidence="1">
    <location>
        <begin position="535"/>
        <end position="551"/>
    </location>
</feature>